<dbReference type="Proteomes" id="UP001054945">
    <property type="component" value="Unassembled WGS sequence"/>
</dbReference>
<evidence type="ECO:0000256" key="2">
    <source>
        <dbReference type="SAM" id="Phobius"/>
    </source>
</evidence>
<dbReference type="EMBL" id="BPLR01003133">
    <property type="protein sequence ID" value="GIX81471.1"/>
    <property type="molecule type" value="Genomic_DNA"/>
</dbReference>
<feature type="region of interest" description="Disordered" evidence="1">
    <location>
        <begin position="1"/>
        <end position="32"/>
    </location>
</feature>
<name>A0AAV4NBZ0_CAEEX</name>
<dbReference type="AlphaFoldDB" id="A0AAV4NBZ0"/>
<feature type="transmembrane region" description="Helical" evidence="2">
    <location>
        <begin position="39"/>
        <end position="58"/>
    </location>
</feature>
<keyword evidence="2" id="KW-0812">Transmembrane</keyword>
<accession>A0AAV4NBZ0</accession>
<keyword evidence="2" id="KW-1133">Transmembrane helix</keyword>
<organism evidence="3 4">
    <name type="scientific">Caerostris extrusa</name>
    <name type="common">Bark spider</name>
    <name type="synonym">Caerostris bankana</name>
    <dbReference type="NCBI Taxonomy" id="172846"/>
    <lineage>
        <taxon>Eukaryota</taxon>
        <taxon>Metazoa</taxon>
        <taxon>Ecdysozoa</taxon>
        <taxon>Arthropoda</taxon>
        <taxon>Chelicerata</taxon>
        <taxon>Arachnida</taxon>
        <taxon>Araneae</taxon>
        <taxon>Araneomorphae</taxon>
        <taxon>Entelegynae</taxon>
        <taxon>Araneoidea</taxon>
        <taxon>Araneidae</taxon>
        <taxon>Caerostris</taxon>
    </lineage>
</organism>
<evidence type="ECO:0000313" key="4">
    <source>
        <dbReference type="Proteomes" id="UP001054945"/>
    </source>
</evidence>
<evidence type="ECO:0000313" key="3">
    <source>
        <dbReference type="EMBL" id="GIX81471.1"/>
    </source>
</evidence>
<evidence type="ECO:0000256" key="1">
    <source>
        <dbReference type="SAM" id="MobiDB-lite"/>
    </source>
</evidence>
<keyword evidence="2" id="KW-0472">Membrane</keyword>
<comment type="caution">
    <text evidence="3">The sequence shown here is derived from an EMBL/GenBank/DDBJ whole genome shotgun (WGS) entry which is preliminary data.</text>
</comment>
<feature type="compositionally biased region" description="Polar residues" evidence="1">
    <location>
        <begin position="19"/>
        <end position="30"/>
    </location>
</feature>
<reference evidence="3 4" key="1">
    <citation type="submission" date="2021-06" db="EMBL/GenBank/DDBJ databases">
        <title>Caerostris extrusa draft genome.</title>
        <authorList>
            <person name="Kono N."/>
            <person name="Arakawa K."/>
        </authorList>
    </citation>
    <scope>NUCLEOTIDE SEQUENCE [LARGE SCALE GENOMIC DNA]</scope>
</reference>
<gene>
    <name evidence="3" type="ORF">CEXT_118041</name>
</gene>
<keyword evidence="4" id="KW-1185">Reference proteome</keyword>
<protein>
    <submittedName>
        <fullName evidence="3">Uncharacterized protein</fullName>
    </submittedName>
</protein>
<sequence>MIFLQKKDLPPNGEKVATSLRQGTSHSTKGTPVRLGTQLAIRGVVVATIFFFLSRSFISDRSFLKFLSWLLSREMEYRSCTKRTMMGNLTECERLTRHKSRGQR</sequence>
<proteinExistence type="predicted"/>